<evidence type="ECO:0000313" key="3">
    <source>
        <dbReference type="Proteomes" id="UP001600888"/>
    </source>
</evidence>
<feature type="compositionally biased region" description="Basic residues" evidence="1">
    <location>
        <begin position="12"/>
        <end position="21"/>
    </location>
</feature>
<evidence type="ECO:0000256" key="1">
    <source>
        <dbReference type="SAM" id="MobiDB-lite"/>
    </source>
</evidence>
<feature type="region of interest" description="Disordered" evidence="1">
    <location>
        <begin position="1"/>
        <end position="21"/>
    </location>
</feature>
<evidence type="ECO:0000313" key="2">
    <source>
        <dbReference type="EMBL" id="KAL2276279.1"/>
    </source>
</evidence>
<keyword evidence="3" id="KW-1185">Reference proteome</keyword>
<feature type="region of interest" description="Disordered" evidence="1">
    <location>
        <begin position="69"/>
        <end position="138"/>
    </location>
</feature>
<comment type="caution">
    <text evidence="2">The sequence shown here is derived from an EMBL/GenBank/DDBJ whole genome shotgun (WGS) entry which is preliminary data.</text>
</comment>
<name>A0ABR4E1I9_9PEZI</name>
<dbReference type="EMBL" id="JBAWTH010000119">
    <property type="protein sequence ID" value="KAL2276279.1"/>
    <property type="molecule type" value="Genomic_DNA"/>
</dbReference>
<accession>A0ABR4E1I9</accession>
<reference evidence="2 3" key="1">
    <citation type="submission" date="2024-03" db="EMBL/GenBank/DDBJ databases">
        <title>A high-quality draft genome sequence of Diaporthe vaccinii, a causative agent of upright dieback and viscid rot disease in cranberry plants.</title>
        <authorList>
            <person name="Sarrasin M."/>
            <person name="Lang B.F."/>
            <person name="Burger G."/>
        </authorList>
    </citation>
    <scope>NUCLEOTIDE SEQUENCE [LARGE SCALE GENOMIC DNA]</scope>
    <source>
        <strain evidence="2 3">IS7</strain>
    </source>
</reference>
<proteinExistence type="predicted"/>
<gene>
    <name evidence="2" type="ORF">FJTKL_01041</name>
</gene>
<organism evidence="2 3">
    <name type="scientific">Diaporthe vaccinii</name>
    <dbReference type="NCBI Taxonomy" id="105482"/>
    <lineage>
        <taxon>Eukaryota</taxon>
        <taxon>Fungi</taxon>
        <taxon>Dikarya</taxon>
        <taxon>Ascomycota</taxon>
        <taxon>Pezizomycotina</taxon>
        <taxon>Sordariomycetes</taxon>
        <taxon>Sordariomycetidae</taxon>
        <taxon>Diaporthales</taxon>
        <taxon>Diaporthaceae</taxon>
        <taxon>Diaporthe</taxon>
        <taxon>Diaporthe eres species complex</taxon>
    </lineage>
</organism>
<sequence>MRMAFLCSAGSRQRRKNKQVRRGITAIKEELRYIPALAHHPASSPVSARSSEAAALTVLPVSSTTLVSLGLTRHSRQRTTPECLSHTPTRPPPTPRRHATREASRPRPSGAPGFPIETSTAPQRRLRSPPGYQRSSPLGVLQSQSSHQLCPGHTAAMCIYYYLHHHHSAPCTRDIEFVIHYVFCPAATLDETFQTWSACPDTSYFDEQSGSLGIDFNNPCASGGCLASPKCSRGACRLEELNGLWVCCRCGLGGNTYPVCYHPMKKSPDSLCYHKCCLGCEPDVAAGPGAGGAGIGR</sequence>
<protein>
    <submittedName>
        <fullName evidence="2">Uncharacterized protein</fullName>
    </submittedName>
</protein>
<dbReference type="Proteomes" id="UP001600888">
    <property type="component" value="Unassembled WGS sequence"/>
</dbReference>